<proteinExistence type="inferred from homology"/>
<dbReference type="Proteomes" id="UP001432128">
    <property type="component" value="Chromosome"/>
</dbReference>
<dbReference type="RefSeq" id="WP_328858046.1">
    <property type="nucleotide sequence ID" value="NZ_CP108021.1"/>
</dbReference>
<dbReference type="KEGG" id="whr:OG579_03080"/>
<dbReference type="Gene3D" id="3.30.530.20">
    <property type="match status" value="1"/>
</dbReference>
<evidence type="ECO:0000259" key="3">
    <source>
        <dbReference type="Pfam" id="PF08338"/>
    </source>
</evidence>
<dbReference type="InterPro" id="IPR013549">
    <property type="entry name" value="DUF1731"/>
</dbReference>
<evidence type="ECO:0000259" key="2">
    <source>
        <dbReference type="Pfam" id="PF01370"/>
    </source>
</evidence>
<dbReference type="InterPro" id="IPR023393">
    <property type="entry name" value="START-like_dom_sf"/>
</dbReference>
<name>A0AAU4K485_9NOCA</name>
<dbReference type="AlphaFoldDB" id="A0AAU4K485"/>
<reference evidence="4 5" key="1">
    <citation type="submission" date="2022-10" db="EMBL/GenBank/DDBJ databases">
        <title>The complete genomes of actinobacterial strains from the NBC collection.</title>
        <authorList>
            <person name="Joergensen T.S."/>
            <person name="Alvarez Arevalo M."/>
            <person name="Sterndorff E.B."/>
            <person name="Faurdal D."/>
            <person name="Vuksanovic O."/>
            <person name="Mourched A.-S."/>
            <person name="Charusanti P."/>
            <person name="Shaw S."/>
            <person name="Blin K."/>
            <person name="Weber T."/>
        </authorList>
    </citation>
    <scope>NUCLEOTIDE SEQUENCE [LARGE SCALE GENOMIC DNA]</scope>
    <source>
        <strain evidence="4 5">NBC_00319</strain>
    </source>
</reference>
<sequence>MSITRSSVVDDTIDEVFAWHTRPGAFHRLSPPFAPMSLRSEATSISDGQAVLALPGGLPWKATHVPSGYHPPHQFVDTLTSVPLKFVTPWTHTHRFDAVGDDRTRITDTVDTRVPGFVLSSMFDFRHRQLADDIVTQKWARALQPTPITIAMTGVSGTIGTALAALATTGGHRVISLVRRDPEGPDERRWDTEHPAADLLDDVDVVIHLAGASIAGRFTDSHVASVRDSRVGPTRALASVAAAAHARGSGPSVFVAGSAIGIYGDSRGDERLTESSTPGDGVVADIVRDWEAACDPARDAGLRVSNIRTGVVQSAAGGMLKLLRPLFSAGLGGPIGNGRQWLSWIGLEDVCDVFYRAALDERVSGPVNAVSPEPVRNAEFTSTMGSVLHRPTFFRVPEFAPKLLLTETGADSLALADQRVVPTELERWGHEFRMPRLADALAHQCGK</sequence>
<dbReference type="SUPFAM" id="SSF51735">
    <property type="entry name" value="NAD(P)-binding Rossmann-fold domains"/>
    <property type="match status" value="1"/>
</dbReference>
<evidence type="ECO:0000313" key="4">
    <source>
        <dbReference type="EMBL" id="WUM20832.1"/>
    </source>
</evidence>
<dbReference type="InterPro" id="IPR036291">
    <property type="entry name" value="NAD(P)-bd_dom_sf"/>
</dbReference>
<protein>
    <submittedName>
        <fullName evidence="4">TIGR01777 family oxidoreductase</fullName>
    </submittedName>
</protein>
<evidence type="ECO:0000313" key="5">
    <source>
        <dbReference type="Proteomes" id="UP001432128"/>
    </source>
</evidence>
<dbReference type="CDD" id="cd07820">
    <property type="entry name" value="SRPBCC_3"/>
    <property type="match status" value="1"/>
</dbReference>
<dbReference type="Pfam" id="PF08338">
    <property type="entry name" value="DUF1731"/>
    <property type="match status" value="1"/>
</dbReference>
<feature type="domain" description="DUF1731" evidence="3">
    <location>
        <begin position="396"/>
        <end position="443"/>
    </location>
</feature>
<gene>
    <name evidence="4" type="ORF">OG579_03080</name>
</gene>
<dbReference type="PANTHER" id="PTHR11092">
    <property type="entry name" value="SUGAR NUCLEOTIDE EPIMERASE RELATED"/>
    <property type="match status" value="1"/>
</dbReference>
<comment type="similarity">
    <text evidence="1">Belongs to the NAD(P)-dependent epimerase/dehydratase family. SDR39U1 subfamily.</text>
</comment>
<dbReference type="InterPro" id="IPR010099">
    <property type="entry name" value="SDR39U1"/>
</dbReference>
<evidence type="ECO:0000256" key="1">
    <source>
        <dbReference type="ARBA" id="ARBA00009353"/>
    </source>
</evidence>
<keyword evidence="5" id="KW-1185">Reference proteome</keyword>
<accession>A0AAU4K485</accession>
<dbReference type="EMBL" id="CP108021">
    <property type="protein sequence ID" value="WUM20832.1"/>
    <property type="molecule type" value="Genomic_DNA"/>
</dbReference>
<dbReference type="PANTHER" id="PTHR11092:SF0">
    <property type="entry name" value="EPIMERASE FAMILY PROTEIN SDR39U1"/>
    <property type="match status" value="1"/>
</dbReference>
<organism evidence="4 5">
    <name type="scientific">Williamsia herbipolensis</name>
    <dbReference type="NCBI Taxonomy" id="1603258"/>
    <lineage>
        <taxon>Bacteria</taxon>
        <taxon>Bacillati</taxon>
        <taxon>Actinomycetota</taxon>
        <taxon>Actinomycetes</taxon>
        <taxon>Mycobacteriales</taxon>
        <taxon>Nocardiaceae</taxon>
        <taxon>Williamsia</taxon>
    </lineage>
</organism>
<dbReference type="InterPro" id="IPR001509">
    <property type="entry name" value="Epimerase_deHydtase"/>
</dbReference>
<feature type="domain" description="NAD-dependent epimerase/dehydratase" evidence="2">
    <location>
        <begin position="150"/>
        <end position="358"/>
    </location>
</feature>
<dbReference type="SUPFAM" id="SSF55961">
    <property type="entry name" value="Bet v1-like"/>
    <property type="match status" value="1"/>
</dbReference>
<dbReference type="Pfam" id="PF01370">
    <property type="entry name" value="Epimerase"/>
    <property type="match status" value="1"/>
</dbReference>
<dbReference type="Gene3D" id="3.40.50.720">
    <property type="entry name" value="NAD(P)-binding Rossmann-like Domain"/>
    <property type="match status" value="1"/>
</dbReference>
<dbReference type="NCBIfam" id="TIGR01777">
    <property type="entry name" value="yfcH"/>
    <property type="match status" value="1"/>
</dbReference>